<feature type="binding site" evidence="6">
    <location>
        <position position="127"/>
    </location>
    <ligand>
        <name>orotate</name>
        <dbReference type="ChEBI" id="CHEBI:30839"/>
    </ligand>
</feature>
<dbReference type="HAMAP" id="MF_01208">
    <property type="entry name" value="PyrE"/>
    <property type="match status" value="1"/>
</dbReference>
<dbReference type="GO" id="GO:0004588">
    <property type="term" value="F:orotate phosphoribosyltransferase activity"/>
    <property type="evidence" value="ECO:0007669"/>
    <property type="project" value="UniProtKB-UniRule"/>
</dbReference>
<dbReference type="InterPro" id="IPR029057">
    <property type="entry name" value="PRTase-like"/>
</dbReference>
<dbReference type="EC" id="2.4.2.10" evidence="2 6"/>
<dbReference type="AlphaFoldDB" id="A0A347WM54"/>
<feature type="binding site" evidence="6">
    <location>
        <position position="97"/>
    </location>
    <ligand>
        <name>5-phospho-alpha-D-ribose 1-diphosphate</name>
        <dbReference type="ChEBI" id="CHEBI:58017"/>
        <note>ligand shared between dimeric partners</note>
    </ligand>
</feature>
<dbReference type="GO" id="GO:0044205">
    <property type="term" value="P:'de novo' UMP biosynthetic process"/>
    <property type="evidence" value="ECO:0007669"/>
    <property type="project" value="UniProtKB-UniRule"/>
</dbReference>
<dbReference type="RefSeq" id="WP_118991057.1">
    <property type="nucleotide sequence ID" value="NZ_CP023434.1"/>
</dbReference>
<feature type="domain" description="Phosphoribosyltransferase" evidence="7">
    <location>
        <begin position="48"/>
        <end position="140"/>
    </location>
</feature>
<accession>A0A347WM54</accession>
<dbReference type="CDD" id="cd06223">
    <property type="entry name" value="PRTases_typeI"/>
    <property type="match status" value="1"/>
</dbReference>
<sequence>MTNKAKDVAHLLLEHEAVILNPNEPFTWASGIQSPIYCDNRQLISVPSARREVAEALATLIRTHFPDVTVVAGTATAGIPHAAWVSEILDLPMIYIRGEAKDHGRKTQVEGKLAKEDKVVIIEDLISTGGSVLDAVKAVQDDCQVLGAVAIFTYGMSRAAANFKEAGVAYHCVTDFPTLLEVAAAEERLSTEEIEAVEAWHQDFTK</sequence>
<comment type="similarity">
    <text evidence="6">Belongs to the purine/pyrimidine phosphoribosyltransferase family. PyrE subfamily.</text>
</comment>
<evidence type="ECO:0000256" key="3">
    <source>
        <dbReference type="ARBA" id="ARBA00022676"/>
    </source>
</evidence>
<dbReference type="NCBIfam" id="TIGR00336">
    <property type="entry name" value="pyrE"/>
    <property type="match status" value="1"/>
</dbReference>
<dbReference type="InterPro" id="IPR000836">
    <property type="entry name" value="PRTase_dom"/>
</dbReference>
<keyword evidence="6" id="KW-0460">Magnesium</keyword>
<dbReference type="EMBL" id="CP023434">
    <property type="protein sequence ID" value="AXY26161.1"/>
    <property type="molecule type" value="Genomic_DNA"/>
</dbReference>
<dbReference type="InterPro" id="IPR023031">
    <property type="entry name" value="OPRT"/>
</dbReference>
<comment type="caution">
    <text evidence="6">Lacks conserved residue(s) required for the propagation of feature annotation.</text>
</comment>
<name>A0A347WM54_9LACT</name>
<comment type="subunit">
    <text evidence="6">Homodimer.</text>
</comment>
<organism evidence="8 9">
    <name type="scientific">Suicoccus acidiformans</name>
    <dbReference type="NCBI Taxonomy" id="2036206"/>
    <lineage>
        <taxon>Bacteria</taxon>
        <taxon>Bacillati</taxon>
        <taxon>Bacillota</taxon>
        <taxon>Bacilli</taxon>
        <taxon>Lactobacillales</taxon>
        <taxon>Aerococcaceae</taxon>
        <taxon>Suicoccus</taxon>
    </lineage>
</organism>
<reference evidence="8 9" key="1">
    <citation type="submission" date="2017-09" db="EMBL/GenBank/DDBJ databases">
        <title>Complete genome sequence of Oxytococcus suis strain ZY16052.</title>
        <authorList>
            <person name="Li F."/>
        </authorList>
    </citation>
    <scope>NUCLEOTIDE SEQUENCE [LARGE SCALE GENOMIC DNA]</scope>
    <source>
        <strain evidence="8 9">ZY16052</strain>
    </source>
</reference>
<evidence type="ECO:0000256" key="5">
    <source>
        <dbReference type="ARBA" id="ARBA00022975"/>
    </source>
</evidence>
<proteinExistence type="inferred from homology"/>
<evidence type="ECO:0000256" key="1">
    <source>
        <dbReference type="ARBA" id="ARBA00004889"/>
    </source>
</evidence>
<dbReference type="KEGG" id="abae:CL176_09200"/>
<keyword evidence="5 6" id="KW-0665">Pyrimidine biosynthesis</keyword>
<comment type="catalytic activity">
    <reaction evidence="6">
        <text>orotidine 5'-phosphate + diphosphate = orotate + 5-phospho-alpha-D-ribose 1-diphosphate</text>
        <dbReference type="Rhea" id="RHEA:10380"/>
        <dbReference type="ChEBI" id="CHEBI:30839"/>
        <dbReference type="ChEBI" id="CHEBI:33019"/>
        <dbReference type="ChEBI" id="CHEBI:57538"/>
        <dbReference type="ChEBI" id="CHEBI:58017"/>
        <dbReference type="EC" id="2.4.2.10"/>
    </reaction>
</comment>
<dbReference type="Gene3D" id="3.40.50.2020">
    <property type="match status" value="1"/>
</dbReference>
<dbReference type="UniPathway" id="UPA00070">
    <property type="reaction ID" value="UER00119"/>
</dbReference>
<feature type="binding site" description="in other chain" evidence="6">
    <location>
        <begin position="123"/>
        <end position="131"/>
    </location>
    <ligand>
        <name>5-phospho-alpha-D-ribose 1-diphosphate</name>
        <dbReference type="ChEBI" id="CHEBI:58017"/>
        <note>ligand shared between dimeric partners</note>
    </ligand>
</feature>
<dbReference type="GO" id="GO:0019856">
    <property type="term" value="P:pyrimidine nucleobase biosynthetic process"/>
    <property type="evidence" value="ECO:0007669"/>
    <property type="project" value="TreeGrafter"/>
</dbReference>
<evidence type="ECO:0000259" key="7">
    <source>
        <dbReference type="Pfam" id="PF00156"/>
    </source>
</evidence>
<protein>
    <recommendedName>
        <fullName evidence="2 6">Orotate phosphoribosyltransferase</fullName>
        <shortName evidence="6">OPRT</shortName>
        <shortName evidence="6">OPRTase</shortName>
        <ecNumber evidence="2 6">2.4.2.10</ecNumber>
    </recommendedName>
</protein>
<keyword evidence="3 6" id="KW-0328">Glycosyltransferase</keyword>
<keyword evidence="4 6" id="KW-0808">Transferase</keyword>
<gene>
    <name evidence="6" type="primary">pyrE</name>
    <name evidence="8" type="ORF">CL176_09200</name>
</gene>
<comment type="function">
    <text evidence="6">Catalyzes the transfer of a ribosyl phosphate group from 5-phosphoribose 1-diphosphate to orotate, leading to the formation of orotidine monophosphate (OMP).</text>
</comment>
<dbReference type="GO" id="GO:0000287">
    <property type="term" value="F:magnesium ion binding"/>
    <property type="evidence" value="ECO:0007669"/>
    <property type="project" value="UniProtKB-UniRule"/>
</dbReference>
<evidence type="ECO:0000313" key="8">
    <source>
        <dbReference type="EMBL" id="AXY26161.1"/>
    </source>
</evidence>
<comment type="cofactor">
    <cofactor evidence="6">
        <name>Mg(2+)</name>
        <dbReference type="ChEBI" id="CHEBI:18420"/>
    </cofactor>
</comment>
<feature type="binding site" evidence="6">
    <location>
        <position position="101"/>
    </location>
    <ligand>
        <name>5-phospho-alpha-D-ribose 1-diphosphate</name>
        <dbReference type="ChEBI" id="CHEBI:58017"/>
        <note>ligand shared between dimeric partners</note>
    </ligand>
</feature>
<feature type="binding site" evidence="6">
    <location>
        <position position="103"/>
    </location>
    <ligand>
        <name>5-phospho-alpha-D-ribose 1-diphosphate</name>
        <dbReference type="ChEBI" id="CHEBI:58017"/>
        <note>ligand shared between dimeric partners</note>
    </ligand>
</feature>
<dbReference type="PANTHER" id="PTHR19278">
    <property type="entry name" value="OROTATE PHOSPHORIBOSYLTRANSFERASE"/>
    <property type="match status" value="1"/>
</dbReference>
<dbReference type="Pfam" id="PF00156">
    <property type="entry name" value="Pribosyltran"/>
    <property type="match status" value="1"/>
</dbReference>
<evidence type="ECO:0000256" key="4">
    <source>
        <dbReference type="ARBA" id="ARBA00022679"/>
    </source>
</evidence>
<dbReference type="OrthoDB" id="9802134at2"/>
<dbReference type="Proteomes" id="UP000263232">
    <property type="component" value="Chromosome"/>
</dbReference>
<evidence type="ECO:0000313" key="9">
    <source>
        <dbReference type="Proteomes" id="UP000263232"/>
    </source>
</evidence>
<keyword evidence="9" id="KW-1185">Reference proteome</keyword>
<dbReference type="SUPFAM" id="SSF53271">
    <property type="entry name" value="PRTase-like"/>
    <property type="match status" value="1"/>
</dbReference>
<comment type="pathway">
    <text evidence="1 6">Pyrimidine metabolism; UMP biosynthesis via de novo pathway; UMP from orotate: step 1/2.</text>
</comment>
<evidence type="ECO:0000256" key="6">
    <source>
        <dbReference type="HAMAP-Rule" id="MF_01208"/>
    </source>
</evidence>
<dbReference type="InterPro" id="IPR004467">
    <property type="entry name" value="Or_phspho_trans_dom"/>
</dbReference>
<evidence type="ECO:0000256" key="2">
    <source>
        <dbReference type="ARBA" id="ARBA00011971"/>
    </source>
</evidence>
<dbReference type="PANTHER" id="PTHR19278:SF9">
    <property type="entry name" value="URIDINE 5'-MONOPHOSPHATE SYNTHASE"/>
    <property type="match status" value="1"/>
</dbReference>